<evidence type="ECO:0000259" key="1">
    <source>
        <dbReference type="SMART" id="SM00382"/>
    </source>
</evidence>
<proteinExistence type="predicted"/>
<feature type="domain" description="AAA+ ATPase" evidence="1">
    <location>
        <begin position="52"/>
        <end position="218"/>
    </location>
</feature>
<organism evidence="2 3">
    <name type="scientific">Roseibium aestuarii</name>
    <dbReference type="NCBI Taxonomy" id="2600299"/>
    <lineage>
        <taxon>Bacteria</taxon>
        <taxon>Pseudomonadati</taxon>
        <taxon>Pseudomonadota</taxon>
        <taxon>Alphaproteobacteria</taxon>
        <taxon>Hyphomicrobiales</taxon>
        <taxon>Stappiaceae</taxon>
        <taxon>Roseibium</taxon>
    </lineage>
</organism>
<dbReference type="InterPro" id="IPR050764">
    <property type="entry name" value="CbbQ/NirQ/NorQ/GpvN"/>
</dbReference>
<reference evidence="3" key="1">
    <citation type="journal article" date="2019" name="Int. J. Syst. Evol. Microbiol.">
        <title>The Global Catalogue of Microorganisms (GCM) 10K type strain sequencing project: providing services to taxonomists for standard genome sequencing and annotation.</title>
        <authorList>
            <consortium name="The Broad Institute Genomics Platform"/>
            <consortium name="The Broad Institute Genome Sequencing Center for Infectious Disease"/>
            <person name="Wu L."/>
            <person name="Ma J."/>
        </authorList>
    </citation>
    <scope>NUCLEOTIDE SEQUENCE [LARGE SCALE GENOMIC DNA]</scope>
    <source>
        <strain evidence="3">JCM 3369</strain>
    </source>
</reference>
<dbReference type="EMBL" id="JBHUFA010000004">
    <property type="protein sequence ID" value="MFD1696721.1"/>
    <property type="molecule type" value="Genomic_DNA"/>
</dbReference>
<sequence length="327" mass="36145">MSEMRPATGAPAPSSQSAQLPASIDETLTLLTGAGYVADRALATVLHLALRMGRPLFLEGEAGVGKTEIAKVLSRTLGRDLIRLQCYEGLDLAAAVYEWNYPAQMVEIRVSEASGDTDHASLSKSIFDERFLIKRPVLQALEPSLKGPPVFLIDELDRADEAFEAFLLEVLSDYQVTIPELGTVKAEEPPIVIVTTNRTREIHDALKRRCLYHWVDYPDAERELEIVRTKVPGASAVLAGEVVAFVQKLRAEDDLFKQPGVAETLDWATALTELSEIALDPDMATDTLGVLLKYQDDIERVRGSRLRQIIDDIRKQDPARVAQMPVV</sequence>
<dbReference type="SMART" id="SM00382">
    <property type="entry name" value="AAA"/>
    <property type="match status" value="1"/>
</dbReference>
<accession>A0ABW4K001</accession>
<dbReference type="CDD" id="cd00009">
    <property type="entry name" value="AAA"/>
    <property type="match status" value="1"/>
</dbReference>
<dbReference type="Pfam" id="PF07728">
    <property type="entry name" value="AAA_5"/>
    <property type="match status" value="1"/>
</dbReference>
<gene>
    <name evidence="2" type="ORF">ACFSC7_14430</name>
</gene>
<dbReference type="InterPro" id="IPR011704">
    <property type="entry name" value="ATPase_dyneun-rel_AAA"/>
</dbReference>
<keyword evidence="3" id="KW-1185">Reference proteome</keyword>
<dbReference type="Gene3D" id="3.40.50.300">
    <property type="entry name" value="P-loop containing nucleotide triphosphate hydrolases"/>
    <property type="match status" value="1"/>
</dbReference>
<evidence type="ECO:0000313" key="3">
    <source>
        <dbReference type="Proteomes" id="UP001597327"/>
    </source>
</evidence>
<dbReference type="PANTHER" id="PTHR42759:SF1">
    <property type="entry name" value="MAGNESIUM-CHELATASE SUBUNIT CHLD"/>
    <property type="match status" value="1"/>
</dbReference>
<dbReference type="PANTHER" id="PTHR42759">
    <property type="entry name" value="MOXR FAMILY PROTEIN"/>
    <property type="match status" value="1"/>
</dbReference>
<dbReference type="InterPro" id="IPR003593">
    <property type="entry name" value="AAA+_ATPase"/>
</dbReference>
<comment type="caution">
    <text evidence="2">The sequence shown here is derived from an EMBL/GenBank/DDBJ whole genome shotgun (WGS) entry which is preliminary data.</text>
</comment>
<dbReference type="RefSeq" id="WP_244304523.1">
    <property type="nucleotide sequence ID" value="NZ_JBHUFA010000004.1"/>
</dbReference>
<protein>
    <submittedName>
        <fullName evidence="2">AAA family ATPase</fullName>
    </submittedName>
</protein>
<evidence type="ECO:0000313" key="2">
    <source>
        <dbReference type="EMBL" id="MFD1696721.1"/>
    </source>
</evidence>
<dbReference type="InterPro" id="IPR027417">
    <property type="entry name" value="P-loop_NTPase"/>
</dbReference>
<dbReference type="SUPFAM" id="SSF52540">
    <property type="entry name" value="P-loop containing nucleoside triphosphate hydrolases"/>
    <property type="match status" value="1"/>
</dbReference>
<dbReference type="Proteomes" id="UP001597327">
    <property type="component" value="Unassembled WGS sequence"/>
</dbReference>
<name>A0ABW4K001_9HYPH</name>